<protein>
    <submittedName>
        <fullName evidence="2">Uncharacterized protein</fullName>
    </submittedName>
</protein>
<evidence type="ECO:0000313" key="2">
    <source>
        <dbReference type="EMBL" id="MBB4000147.1"/>
    </source>
</evidence>
<reference evidence="2 3" key="1">
    <citation type="submission" date="2020-08" db="EMBL/GenBank/DDBJ databases">
        <title>Genomic Encyclopedia of Type Strains, Phase IV (KMG-IV): sequencing the most valuable type-strain genomes for metagenomic binning, comparative biology and taxonomic classification.</title>
        <authorList>
            <person name="Goeker M."/>
        </authorList>
    </citation>
    <scope>NUCLEOTIDE SEQUENCE [LARGE SCALE GENOMIC DNA]</scope>
    <source>
        <strain evidence="2 3">DSM 102238</strain>
    </source>
</reference>
<feature type="region of interest" description="Disordered" evidence="1">
    <location>
        <begin position="1"/>
        <end position="25"/>
    </location>
</feature>
<accession>A0A7W6H7U8</accession>
<evidence type="ECO:0000256" key="1">
    <source>
        <dbReference type="SAM" id="MobiDB-lite"/>
    </source>
</evidence>
<gene>
    <name evidence="2" type="ORF">GGR04_004023</name>
</gene>
<dbReference type="EMBL" id="JACIEK010000015">
    <property type="protein sequence ID" value="MBB4000147.1"/>
    <property type="molecule type" value="Genomic_DNA"/>
</dbReference>
<dbReference type="AlphaFoldDB" id="A0A7W6H7U8"/>
<dbReference type="Proteomes" id="UP000542776">
    <property type="component" value="Unassembled WGS sequence"/>
</dbReference>
<organism evidence="2 3">
    <name type="scientific">Aureimonas pseudogalii</name>
    <dbReference type="NCBI Taxonomy" id="1744844"/>
    <lineage>
        <taxon>Bacteria</taxon>
        <taxon>Pseudomonadati</taxon>
        <taxon>Pseudomonadota</taxon>
        <taxon>Alphaproteobacteria</taxon>
        <taxon>Hyphomicrobiales</taxon>
        <taxon>Aurantimonadaceae</taxon>
        <taxon>Aureimonas</taxon>
    </lineage>
</organism>
<sequence>MNERDIDDALADAEDAVTSDRSRVDDLSPAQLDAIAFPLRYLRLANKLGAEGSYPGFAELTAQVGREKPQRADLAAMEKEDIEASEAEDVRRLEAEDASQAAMLGSSPNL</sequence>
<comment type="caution">
    <text evidence="2">The sequence shown here is derived from an EMBL/GenBank/DDBJ whole genome shotgun (WGS) entry which is preliminary data.</text>
</comment>
<feature type="region of interest" description="Disordered" evidence="1">
    <location>
        <begin position="77"/>
        <end position="110"/>
    </location>
</feature>
<keyword evidence="3" id="KW-1185">Reference proteome</keyword>
<proteinExistence type="predicted"/>
<evidence type="ECO:0000313" key="3">
    <source>
        <dbReference type="Proteomes" id="UP000542776"/>
    </source>
</evidence>
<feature type="compositionally biased region" description="Acidic residues" evidence="1">
    <location>
        <begin position="1"/>
        <end position="17"/>
    </location>
</feature>
<dbReference type="RefSeq" id="WP_183201741.1">
    <property type="nucleotide sequence ID" value="NZ_JACIEK010000015.1"/>
</dbReference>
<name>A0A7W6H7U8_9HYPH</name>